<dbReference type="SUPFAM" id="SSF52833">
    <property type="entry name" value="Thioredoxin-like"/>
    <property type="match status" value="2"/>
</dbReference>
<dbReference type="AlphaFoldDB" id="A0A0L8I757"/>
<reference evidence="5" key="1">
    <citation type="submission" date="2015-07" db="EMBL/GenBank/DDBJ databases">
        <title>MeaNS - Measles Nucleotide Surveillance Program.</title>
        <authorList>
            <person name="Tran T."/>
            <person name="Druce J."/>
        </authorList>
    </citation>
    <scope>NUCLEOTIDE SEQUENCE</scope>
    <source>
        <strain evidence="5">UCB-OBI-ISO-001</strain>
        <tissue evidence="5">Gonad</tissue>
    </source>
</reference>
<accession>A0A0L8I757</accession>
<dbReference type="GO" id="GO:0006457">
    <property type="term" value="P:protein folding"/>
    <property type="evidence" value="ECO:0007669"/>
    <property type="project" value="TreeGrafter"/>
</dbReference>
<dbReference type="Pfam" id="PF00085">
    <property type="entry name" value="Thioredoxin"/>
    <property type="match status" value="1"/>
</dbReference>
<feature type="chain" id="PRO_5005584197" description="Thioredoxin domain-containing protein" evidence="3">
    <location>
        <begin position="25"/>
        <end position="203"/>
    </location>
</feature>
<feature type="non-terminal residue" evidence="5">
    <location>
        <position position="203"/>
    </location>
</feature>
<dbReference type="GO" id="GO:0003756">
    <property type="term" value="F:protein disulfide isomerase activity"/>
    <property type="evidence" value="ECO:0007669"/>
    <property type="project" value="TreeGrafter"/>
</dbReference>
<dbReference type="EMBL" id="KQ416357">
    <property type="protein sequence ID" value="KOF97297.1"/>
    <property type="molecule type" value="Genomic_DNA"/>
</dbReference>
<name>A0A0L8I757_OCTBM</name>
<dbReference type="InterPro" id="IPR013766">
    <property type="entry name" value="Thioredoxin_domain"/>
</dbReference>
<evidence type="ECO:0000256" key="2">
    <source>
        <dbReference type="ARBA" id="ARBA00022729"/>
    </source>
</evidence>
<dbReference type="PANTHER" id="PTHR45672:SF3">
    <property type="entry name" value="THIOREDOXIN DOMAIN-CONTAINING PROTEIN 5"/>
    <property type="match status" value="1"/>
</dbReference>
<dbReference type="InterPro" id="IPR036249">
    <property type="entry name" value="Thioredoxin-like_sf"/>
</dbReference>
<protein>
    <recommendedName>
        <fullName evidence="4">Thioredoxin domain-containing protein</fullName>
    </recommendedName>
</protein>
<feature type="signal peptide" evidence="3">
    <location>
        <begin position="1"/>
        <end position="24"/>
    </location>
</feature>
<dbReference type="STRING" id="37653.A0A0L8I757"/>
<dbReference type="GO" id="GO:0005783">
    <property type="term" value="C:endoplasmic reticulum"/>
    <property type="evidence" value="ECO:0007669"/>
    <property type="project" value="TreeGrafter"/>
</dbReference>
<proteinExistence type="inferred from homology"/>
<dbReference type="OrthoDB" id="10264505at2759"/>
<evidence type="ECO:0000313" key="5">
    <source>
        <dbReference type="EMBL" id="KOF97297.1"/>
    </source>
</evidence>
<sequence length="203" mass="23094">MANTLANTRLALLIFVVFVTTCLAVTASKKSQNLISHVEDLKDFKKLLRTKTNLLVILTKTEKSLSSILPVIQTTAEEMKGKATLITIDCSVAKKLCRKLKMSSNSFDIKHYHDGEFNRNYDRKLTVKSMIKFLQDPKGDIPWDEDPEAENIVHVESEQKLNKMLKKQRLPMLLMFYAPWCGFCKRLKPEFSAAATELKGKAV</sequence>
<evidence type="ECO:0000259" key="4">
    <source>
        <dbReference type="Pfam" id="PF00085"/>
    </source>
</evidence>
<dbReference type="InterPro" id="IPR051063">
    <property type="entry name" value="PDI"/>
</dbReference>
<organism evidence="5">
    <name type="scientific">Octopus bimaculoides</name>
    <name type="common">California two-spotted octopus</name>
    <dbReference type="NCBI Taxonomy" id="37653"/>
    <lineage>
        <taxon>Eukaryota</taxon>
        <taxon>Metazoa</taxon>
        <taxon>Spiralia</taxon>
        <taxon>Lophotrochozoa</taxon>
        <taxon>Mollusca</taxon>
        <taxon>Cephalopoda</taxon>
        <taxon>Coleoidea</taxon>
        <taxon>Octopodiformes</taxon>
        <taxon>Octopoda</taxon>
        <taxon>Incirrata</taxon>
        <taxon>Octopodidae</taxon>
        <taxon>Octopus</taxon>
    </lineage>
</organism>
<keyword evidence="2 3" id="KW-0732">Signal</keyword>
<gene>
    <name evidence="5" type="ORF">OCBIM_22030584mg</name>
</gene>
<evidence type="ECO:0000256" key="1">
    <source>
        <dbReference type="ARBA" id="ARBA00006347"/>
    </source>
</evidence>
<evidence type="ECO:0000256" key="3">
    <source>
        <dbReference type="SAM" id="SignalP"/>
    </source>
</evidence>
<comment type="similarity">
    <text evidence="1">Belongs to the protein disulfide isomerase family.</text>
</comment>
<feature type="domain" description="Thioredoxin" evidence="4">
    <location>
        <begin position="154"/>
        <end position="201"/>
    </location>
</feature>
<dbReference type="PANTHER" id="PTHR45672">
    <property type="entry name" value="PROTEIN DISULFIDE-ISOMERASE C17H9.14C-RELATED"/>
    <property type="match status" value="1"/>
</dbReference>
<dbReference type="Gene3D" id="3.40.30.10">
    <property type="entry name" value="Glutaredoxin"/>
    <property type="match status" value="2"/>
</dbReference>